<dbReference type="RefSeq" id="WP_181050149.1">
    <property type="nucleotide sequence ID" value="NZ_PTIZ01000011.1"/>
</dbReference>
<dbReference type="PANTHER" id="PTHR43000">
    <property type="entry name" value="DTDP-D-GLUCOSE 4,6-DEHYDRATASE-RELATED"/>
    <property type="match status" value="1"/>
</dbReference>
<dbReference type="CDD" id="cd05252">
    <property type="entry name" value="CDP_GD_SDR_e"/>
    <property type="match status" value="1"/>
</dbReference>
<dbReference type="InterPro" id="IPR013445">
    <property type="entry name" value="CDP_4_6_deHydtase"/>
</dbReference>
<dbReference type="InterPro" id="IPR036291">
    <property type="entry name" value="NAD(P)-bd_dom_sf"/>
</dbReference>
<dbReference type="Gene3D" id="3.90.25.10">
    <property type="entry name" value="UDP-galactose 4-epimerase, domain 1"/>
    <property type="match status" value="1"/>
</dbReference>
<dbReference type="AlphaFoldDB" id="A0A2S6H9H0"/>
<dbReference type="NCBIfam" id="TIGR02622">
    <property type="entry name" value="CDP_4_6_dhtase"/>
    <property type="match status" value="1"/>
</dbReference>
<accession>A0A2S6H9H0</accession>
<dbReference type="EMBL" id="PTIZ01000011">
    <property type="protein sequence ID" value="PPK74134.1"/>
    <property type="molecule type" value="Genomic_DNA"/>
</dbReference>
<reference evidence="2 3" key="1">
    <citation type="submission" date="2018-02" db="EMBL/GenBank/DDBJ databases">
        <title>Subsurface microbial communities from deep shales in Ohio and West Virginia, USA.</title>
        <authorList>
            <person name="Wrighton K."/>
        </authorList>
    </citation>
    <scope>NUCLEOTIDE SEQUENCE [LARGE SCALE GENOMIC DNA]</scope>
    <source>
        <strain evidence="2 3">OWC-DMM</strain>
    </source>
</reference>
<dbReference type="Proteomes" id="UP000240010">
    <property type="component" value="Unassembled WGS sequence"/>
</dbReference>
<protein>
    <submittedName>
        <fullName evidence="2">CDP-glucose 4,6-dehydratase</fullName>
    </submittedName>
</protein>
<dbReference type="InterPro" id="IPR016040">
    <property type="entry name" value="NAD(P)-bd_dom"/>
</dbReference>
<dbReference type="Gene3D" id="3.40.50.720">
    <property type="entry name" value="NAD(P)-binding Rossmann-like Domain"/>
    <property type="match status" value="1"/>
</dbReference>
<evidence type="ECO:0000259" key="1">
    <source>
        <dbReference type="Pfam" id="PF16363"/>
    </source>
</evidence>
<dbReference type="Pfam" id="PF16363">
    <property type="entry name" value="GDP_Man_Dehyd"/>
    <property type="match status" value="1"/>
</dbReference>
<comment type="caution">
    <text evidence="2">The sequence shown here is derived from an EMBL/GenBank/DDBJ whole genome shotgun (WGS) entry which is preliminary data.</text>
</comment>
<evidence type="ECO:0000313" key="3">
    <source>
        <dbReference type="Proteomes" id="UP000240010"/>
    </source>
</evidence>
<proteinExistence type="predicted"/>
<name>A0A2S6H9H0_9GAMM</name>
<sequence>MNSEFWAGKRVFLTGHTGFKGSWLSLWLQSLGAELTGFSLAPPTQPSLFEMARIGDGMHSIIGDIRDLAGLREAMVEAKPEIVIHMAAQPLVRYSYENPVETYATNVMGTVHLFEAVRATPSVKAVVNITTDKCYENREWVWGYRENEPMGGYDPYSNSKGCAELVTSAYRSSYFNPLDYSKHGVAIASVRAGNVIGGGDWAQDRLIPDIISAFSEGRPVVIRSPHAIRPWQHVLEPLRGYLMLAERLYSDGVAYAEGWNFGPNEADVKSVEWIVGTLAEQWGNDANWTLDQSTHPHEATYLKLDISKARSRLGWQPALTLSQSLQMIVDWYRDYKNKADMRYAVLEQISTYSTLYFEGKTINE</sequence>
<feature type="domain" description="NAD(P)-binding" evidence="1">
    <location>
        <begin position="13"/>
        <end position="327"/>
    </location>
</feature>
<organism evidence="2 3">
    <name type="scientific">Methylobacter tundripaludum</name>
    <dbReference type="NCBI Taxonomy" id="173365"/>
    <lineage>
        <taxon>Bacteria</taxon>
        <taxon>Pseudomonadati</taxon>
        <taxon>Pseudomonadota</taxon>
        <taxon>Gammaproteobacteria</taxon>
        <taxon>Methylococcales</taxon>
        <taxon>Methylococcaceae</taxon>
        <taxon>Methylobacter</taxon>
    </lineage>
</organism>
<evidence type="ECO:0000313" key="2">
    <source>
        <dbReference type="EMBL" id="PPK74134.1"/>
    </source>
</evidence>
<gene>
    <name evidence="2" type="ORF">B0F87_11165</name>
</gene>
<dbReference type="SUPFAM" id="SSF51735">
    <property type="entry name" value="NAD(P)-binding Rossmann-fold domains"/>
    <property type="match status" value="1"/>
</dbReference>